<dbReference type="SUPFAM" id="SSF55729">
    <property type="entry name" value="Acyl-CoA N-acyltransferases (Nat)"/>
    <property type="match status" value="4"/>
</dbReference>
<dbReference type="InterPro" id="IPR016181">
    <property type="entry name" value="Acyl_CoA_acyltransferase"/>
</dbReference>
<dbReference type="EMBL" id="CAMXCT020002038">
    <property type="protein sequence ID" value="CAL1148525.1"/>
    <property type="molecule type" value="Genomic_DNA"/>
</dbReference>
<evidence type="ECO:0000256" key="2">
    <source>
        <dbReference type="ARBA" id="ARBA00012923"/>
    </source>
</evidence>
<evidence type="ECO:0000256" key="10">
    <source>
        <dbReference type="SAM" id="MobiDB-lite"/>
    </source>
</evidence>
<dbReference type="InterPro" id="IPR022676">
    <property type="entry name" value="NMT_N"/>
</dbReference>
<dbReference type="EMBL" id="CAMXCT010002038">
    <property type="protein sequence ID" value="CAI3995150.1"/>
    <property type="molecule type" value="Genomic_DNA"/>
</dbReference>
<feature type="non-terminal residue" evidence="13">
    <location>
        <position position="1"/>
    </location>
</feature>
<dbReference type="InterPro" id="IPR000903">
    <property type="entry name" value="NMT"/>
</dbReference>
<dbReference type="EMBL" id="CAMXCT030002038">
    <property type="protein sequence ID" value="CAL4782462.1"/>
    <property type="molecule type" value="Genomic_DNA"/>
</dbReference>
<dbReference type="InterPro" id="IPR022677">
    <property type="entry name" value="NMT_C"/>
</dbReference>
<feature type="compositionally biased region" description="Basic residues" evidence="10">
    <location>
        <begin position="497"/>
        <end position="507"/>
    </location>
</feature>
<dbReference type="FunFam" id="3.40.630.30:FF:000042">
    <property type="entry name" value="Glycylpeptide N-tetradecanoyltransferase"/>
    <property type="match status" value="2"/>
</dbReference>
<comment type="subunit">
    <text evidence="7">Heterodimer composed of NMT and AK2; AK2 myristoylation stabilizes the complex.</text>
</comment>
<keyword evidence="4 8" id="KW-0808">Transferase</keyword>
<dbReference type="EC" id="2.3.1.97" evidence="2 8"/>
<evidence type="ECO:0000256" key="6">
    <source>
        <dbReference type="ARBA" id="ARBA00059499"/>
    </source>
</evidence>
<accession>A0A9P1G262</accession>
<feature type="domain" description="Glycylpeptide N-tetradecanoyltransferase C-terminal" evidence="12">
    <location>
        <begin position="751"/>
        <end position="930"/>
    </location>
</feature>
<evidence type="ECO:0000256" key="1">
    <source>
        <dbReference type="ARBA" id="ARBA00009469"/>
    </source>
</evidence>
<feature type="compositionally biased region" description="Acidic residues" evidence="10">
    <location>
        <begin position="1"/>
        <end position="14"/>
    </location>
</feature>
<feature type="domain" description="Glycylpeptide N-tetradecanoyltransferase N-terminal" evidence="11">
    <location>
        <begin position="579"/>
        <end position="737"/>
    </location>
</feature>
<evidence type="ECO:0000313" key="15">
    <source>
        <dbReference type="Proteomes" id="UP001152797"/>
    </source>
</evidence>
<dbReference type="PANTHER" id="PTHR11377">
    <property type="entry name" value="N-MYRISTOYL TRANSFERASE"/>
    <property type="match status" value="1"/>
</dbReference>
<protein>
    <recommendedName>
        <fullName evidence="3 8">Glycylpeptide N-tetradecanoyltransferase</fullName>
        <ecNumber evidence="2 8">2.3.1.97</ecNumber>
    </recommendedName>
</protein>
<keyword evidence="15" id="KW-1185">Reference proteome</keyword>
<dbReference type="PANTHER" id="PTHR11377:SF5">
    <property type="entry name" value="GLYCYLPEPTIDE N-TETRADECANOYLTRANSFERASE"/>
    <property type="match status" value="1"/>
</dbReference>
<feature type="domain" description="Glycylpeptide N-tetradecanoyltransferase N-terminal" evidence="11">
    <location>
        <begin position="84"/>
        <end position="242"/>
    </location>
</feature>
<feature type="compositionally biased region" description="Basic and acidic residues" evidence="10">
    <location>
        <begin position="49"/>
        <end position="63"/>
    </location>
</feature>
<evidence type="ECO:0000313" key="13">
    <source>
        <dbReference type="EMBL" id="CAI3995150.1"/>
    </source>
</evidence>
<feature type="compositionally biased region" description="Acidic residues" evidence="10">
    <location>
        <begin position="471"/>
        <end position="489"/>
    </location>
</feature>
<feature type="compositionally biased region" description="Polar residues" evidence="10">
    <location>
        <begin position="65"/>
        <end position="81"/>
    </location>
</feature>
<gene>
    <name evidence="13" type="ORF">C1SCF055_LOCUS21746</name>
</gene>
<evidence type="ECO:0000313" key="14">
    <source>
        <dbReference type="EMBL" id="CAL1148525.1"/>
    </source>
</evidence>
<evidence type="ECO:0000256" key="9">
    <source>
        <dbReference type="RuleBase" id="RU004178"/>
    </source>
</evidence>
<dbReference type="PROSITE" id="PS00975">
    <property type="entry name" value="NMT_1"/>
    <property type="match status" value="2"/>
</dbReference>
<comment type="catalytic activity">
    <reaction evidence="8">
        <text>N-terminal glycyl-[protein] + tetradecanoyl-CoA = N-tetradecanoylglycyl-[protein] + CoA + H(+)</text>
        <dbReference type="Rhea" id="RHEA:15521"/>
        <dbReference type="Rhea" id="RHEA-COMP:12666"/>
        <dbReference type="Rhea" id="RHEA-COMP:12667"/>
        <dbReference type="ChEBI" id="CHEBI:15378"/>
        <dbReference type="ChEBI" id="CHEBI:57287"/>
        <dbReference type="ChEBI" id="CHEBI:57385"/>
        <dbReference type="ChEBI" id="CHEBI:64723"/>
        <dbReference type="ChEBI" id="CHEBI:133050"/>
        <dbReference type="EC" id="2.3.1.97"/>
    </reaction>
</comment>
<dbReference type="Proteomes" id="UP001152797">
    <property type="component" value="Unassembled WGS sequence"/>
</dbReference>
<reference evidence="14" key="2">
    <citation type="submission" date="2024-04" db="EMBL/GenBank/DDBJ databases">
        <authorList>
            <person name="Chen Y."/>
            <person name="Shah S."/>
            <person name="Dougan E. K."/>
            <person name="Thang M."/>
            <person name="Chan C."/>
        </authorList>
    </citation>
    <scope>NUCLEOTIDE SEQUENCE [LARGE SCALE GENOMIC DNA]</scope>
</reference>
<dbReference type="FunFam" id="3.40.630.170:FF:000001">
    <property type="entry name" value="Glycylpeptide N-tetradecanoyltransferase"/>
    <property type="match status" value="2"/>
</dbReference>
<evidence type="ECO:0000256" key="5">
    <source>
        <dbReference type="ARBA" id="ARBA00023315"/>
    </source>
</evidence>
<organism evidence="13">
    <name type="scientific">Cladocopium goreaui</name>
    <dbReference type="NCBI Taxonomy" id="2562237"/>
    <lineage>
        <taxon>Eukaryota</taxon>
        <taxon>Sar</taxon>
        <taxon>Alveolata</taxon>
        <taxon>Dinophyceae</taxon>
        <taxon>Suessiales</taxon>
        <taxon>Symbiodiniaceae</taxon>
        <taxon>Cladocopium</taxon>
    </lineage>
</organism>
<comment type="function">
    <text evidence="6">Adds a myristoyl group to the N-terminal glycine residue of certain cellular proteins. Myristoylates adenylate kinase AK2. During the asexual blood stage, may myristoylate proteins such as ARO, CDPK1 and GAP45. Probably by mediating protein myristoylation, plays a role in the assembly of the inner membrane complex during the early stages of schizogony and in the formation of rhoptries in the late stages and thus merozoite egress.</text>
</comment>
<comment type="similarity">
    <text evidence="1 9">Belongs to the NMT family.</text>
</comment>
<dbReference type="AlphaFoldDB" id="A0A9P1G262"/>
<evidence type="ECO:0000256" key="4">
    <source>
        <dbReference type="ARBA" id="ARBA00022679"/>
    </source>
</evidence>
<reference evidence="13" key="1">
    <citation type="submission" date="2022-10" db="EMBL/GenBank/DDBJ databases">
        <authorList>
            <person name="Chen Y."/>
            <person name="Dougan E. K."/>
            <person name="Chan C."/>
            <person name="Rhodes N."/>
            <person name="Thang M."/>
        </authorList>
    </citation>
    <scope>NUCLEOTIDE SEQUENCE</scope>
</reference>
<comment type="caution">
    <text evidence="13">The sequence shown here is derived from an EMBL/GenBank/DDBJ whole genome shotgun (WGS) entry which is preliminary data.</text>
</comment>
<dbReference type="OrthoDB" id="60315at2759"/>
<proteinExistence type="inferred from homology"/>
<feature type="domain" description="Glycylpeptide N-tetradecanoyltransferase C-terminal" evidence="12">
    <location>
        <begin position="256"/>
        <end position="435"/>
    </location>
</feature>
<feature type="compositionally biased region" description="Basic and acidic residues" evidence="10">
    <location>
        <begin position="15"/>
        <end position="26"/>
    </location>
</feature>
<keyword evidence="5 8" id="KW-0012">Acyltransferase</keyword>
<evidence type="ECO:0000256" key="7">
    <source>
        <dbReference type="ARBA" id="ARBA00062182"/>
    </source>
</evidence>
<dbReference type="Pfam" id="PF02799">
    <property type="entry name" value="NMT_C"/>
    <property type="match status" value="2"/>
</dbReference>
<dbReference type="Pfam" id="PF01233">
    <property type="entry name" value="NMT"/>
    <property type="match status" value="2"/>
</dbReference>
<dbReference type="Gene3D" id="3.40.630.170">
    <property type="match status" value="2"/>
</dbReference>
<evidence type="ECO:0000259" key="12">
    <source>
        <dbReference type="Pfam" id="PF02799"/>
    </source>
</evidence>
<dbReference type="GO" id="GO:0005737">
    <property type="term" value="C:cytoplasm"/>
    <property type="evidence" value="ECO:0007669"/>
    <property type="project" value="TreeGrafter"/>
</dbReference>
<feature type="region of interest" description="Disordered" evidence="10">
    <location>
        <begin position="1"/>
        <end position="81"/>
    </location>
</feature>
<name>A0A9P1G262_9DINO</name>
<evidence type="ECO:0000259" key="11">
    <source>
        <dbReference type="Pfam" id="PF01233"/>
    </source>
</evidence>
<sequence length="939" mass="108061">LTCGEEGEGDEEAVADEKSTQKKGENAEDDKETDVTSQEHLVQMLRKRGTCEESRRHSERPHTFWDTQPVPSMSSEYSQDNGPLDNIKTPEDVRSDPYPLPAQFEWCTCDVNDAKELQEIYTLLTENYVEDDDSMFRFDYSTDFLEWALKPPGYLRQWHLGVRVKGGGKLVGFITGIPAHIQVFEKKIDMAEINFLCVHKKLRSKRLAPVLIKEITRRVNCENVWQAVYTAGVVLPRPVSECRYHHRSLNPKKLIEVGFSHLGARMTMARTIKLYKVPDAPQLSGMREMKKADVPRVHFLVSTYLKKFQLHPELSADEIEHWMLPRKDVVYCYVRENEKGEINDVCSFYNLPSTVLGHEKHNQLRAAYSYWNVANTVPLQDLMYDALILAKQRDFDVFNALDVMENESFLKELKFGIGDGFLQYYLYNWKCPKIDPHGIGLALVAAMINTPMGPQAAPLAMAEADKSPKEEPEEEEEAEEEEDEVENDETGQAGGEKKKKKKKKKPAKKEGAATAGYPAPANGEEDKEDPDQQQHLLQMLRKRGPCEESRRQTAREHAFWDTQPVPSMGSEYGQDSGPLDEVRQVEDVHAEPYPLPDKFEWCTCNVDDDKEIDEIYTLLTENYVEDDDSMFRFDYSVHFLRWALKPPEFLRSWHLGVRVQGGGKLVGFITGIPAKIRVLEKSIQMAEINFLCVHKRLRSKRLAPVLIKEITRRVNRENIWQAVYTAGVVLPRPISECRYWHRSLNPKKLIEVGFSHLGARMTMARTIKLYKVPDVPQLPGMREMKKEDVPKVHSLVVNYLRKFTLHPEFSPEEVEHWMLPRTGVVYCYVRENEKGEVTDVCSFYSLPSSILGHAKHTLLKAAYSYWNVATTVPLQDLMYDALILAKQQDFDVFNALDIMENESFLKDLKFGIGDGYLQYYLYNWKCPRIEPKGIGLVLL</sequence>
<dbReference type="InterPro" id="IPR022678">
    <property type="entry name" value="NMT_CS"/>
</dbReference>
<dbReference type="GO" id="GO:0004379">
    <property type="term" value="F:glycylpeptide N-tetradecanoyltransferase activity"/>
    <property type="evidence" value="ECO:0007669"/>
    <property type="project" value="UniProtKB-EC"/>
</dbReference>
<evidence type="ECO:0000256" key="3">
    <source>
        <dbReference type="ARBA" id="ARBA00022240"/>
    </source>
</evidence>
<dbReference type="PROSITE" id="PS00976">
    <property type="entry name" value="NMT_2"/>
    <property type="match status" value="2"/>
</dbReference>
<feature type="region of interest" description="Disordered" evidence="10">
    <location>
        <begin position="458"/>
        <end position="534"/>
    </location>
</feature>
<evidence type="ECO:0000256" key="8">
    <source>
        <dbReference type="RuleBase" id="RU000586"/>
    </source>
</evidence>